<protein>
    <submittedName>
        <fullName evidence="1">Uncharacterized protein</fullName>
    </submittedName>
</protein>
<comment type="caution">
    <text evidence="1">The sequence shown here is derived from an EMBL/GenBank/DDBJ whole genome shotgun (WGS) entry which is preliminary data.</text>
</comment>
<keyword evidence="2" id="KW-1185">Reference proteome</keyword>
<name>A0ACC3BGC3_9EURO</name>
<sequence length="435" mass="47072">MSMPEAELAGLAELLAQDPGLPRKDPTQSYWQQTPHALAAVQSASLPAKIDVAVIGSGITGASVAKALLEQHSSCKVTVFEARTLCSGATGRNGGQLAINAAESYVQLKEAVGPDMAGKIVRFNLENLDRLREVASEMPVDDVELTDLRKLRSFKGKESFEVVKQGVAAVEVDHPSLRGIYEILSLERFTDVNFDSTADAKYPYALHTPRGIVRVTQVAYCTNAYTGYLLQTLRDPLFPLKGTMTVQDLGPNYENKGSSDSWAIHYKPYLDPEDGTYADGLIYGMQNVNTGAFFFGGEKESATDMVSADDNVLSPSSVRFLQESLLSLFGRDPKDISASRIVSTWSGAMCFSSDEMPLVGRLPSSVTNNAGQGEWICAAYSGYGMPTAWLAGESLAALILGFPPPDCLPDAYLITEARLKERLSTEKSVERLLGN</sequence>
<dbReference type="EMBL" id="JAOPJF010000003">
    <property type="protein sequence ID" value="KAK1149531.1"/>
    <property type="molecule type" value="Genomic_DNA"/>
</dbReference>
<reference evidence="1 2" key="1">
    <citation type="journal article" date="2023" name="ACS Omega">
        <title>Identification of the Neoaspergillic Acid Biosynthesis Gene Cluster by Establishing an In Vitro CRISPR-Ribonucleoprotein Genetic System in Aspergillus melleus.</title>
        <authorList>
            <person name="Yuan B."/>
            <person name="Grau M.F."/>
            <person name="Murata R.M."/>
            <person name="Torok T."/>
            <person name="Venkateswaran K."/>
            <person name="Stajich J.E."/>
            <person name="Wang C.C.C."/>
        </authorList>
    </citation>
    <scope>NUCLEOTIDE SEQUENCE [LARGE SCALE GENOMIC DNA]</scope>
    <source>
        <strain evidence="1 2">IMV 1140</strain>
    </source>
</reference>
<dbReference type="Proteomes" id="UP001177260">
    <property type="component" value="Unassembled WGS sequence"/>
</dbReference>
<proteinExistence type="predicted"/>
<organism evidence="1 2">
    <name type="scientific">Aspergillus melleus</name>
    <dbReference type="NCBI Taxonomy" id="138277"/>
    <lineage>
        <taxon>Eukaryota</taxon>
        <taxon>Fungi</taxon>
        <taxon>Dikarya</taxon>
        <taxon>Ascomycota</taxon>
        <taxon>Pezizomycotina</taxon>
        <taxon>Eurotiomycetes</taxon>
        <taxon>Eurotiomycetidae</taxon>
        <taxon>Eurotiales</taxon>
        <taxon>Aspergillaceae</taxon>
        <taxon>Aspergillus</taxon>
        <taxon>Aspergillus subgen. Circumdati</taxon>
    </lineage>
</organism>
<evidence type="ECO:0000313" key="2">
    <source>
        <dbReference type="Proteomes" id="UP001177260"/>
    </source>
</evidence>
<accession>A0ACC3BGC3</accession>
<gene>
    <name evidence="1" type="ORF">N8T08_005080</name>
</gene>
<evidence type="ECO:0000313" key="1">
    <source>
        <dbReference type="EMBL" id="KAK1149531.1"/>
    </source>
</evidence>